<dbReference type="AlphaFoldDB" id="A0A3P7JR94"/>
<sequence length="79" mass="9007">MALPMKKVTKETGFLAEAKNWMAERIANNLLASRLGTHDSDSEDEQEEQEHQKTKEEQTIVKMIINVVLLQHARGVIAY</sequence>
<gene>
    <name evidence="2" type="ORF">SVUK_LOCUS17537</name>
</gene>
<proteinExistence type="predicted"/>
<accession>A0A3P7JR94</accession>
<name>A0A3P7JR94_STRVU</name>
<protein>
    <submittedName>
        <fullName evidence="2">Uncharacterized protein</fullName>
    </submittedName>
</protein>
<dbReference type="Proteomes" id="UP000270094">
    <property type="component" value="Unassembled WGS sequence"/>
</dbReference>
<dbReference type="OrthoDB" id="5872052at2759"/>
<dbReference type="EMBL" id="UYYB01118181">
    <property type="protein sequence ID" value="VDM82539.1"/>
    <property type="molecule type" value="Genomic_DNA"/>
</dbReference>
<reference evidence="2 3" key="1">
    <citation type="submission" date="2018-11" db="EMBL/GenBank/DDBJ databases">
        <authorList>
            <consortium name="Pathogen Informatics"/>
        </authorList>
    </citation>
    <scope>NUCLEOTIDE SEQUENCE [LARGE SCALE GENOMIC DNA]</scope>
</reference>
<keyword evidence="3" id="KW-1185">Reference proteome</keyword>
<evidence type="ECO:0000256" key="1">
    <source>
        <dbReference type="SAM" id="MobiDB-lite"/>
    </source>
</evidence>
<evidence type="ECO:0000313" key="3">
    <source>
        <dbReference type="Proteomes" id="UP000270094"/>
    </source>
</evidence>
<evidence type="ECO:0000313" key="2">
    <source>
        <dbReference type="EMBL" id="VDM82539.1"/>
    </source>
</evidence>
<feature type="region of interest" description="Disordered" evidence="1">
    <location>
        <begin position="33"/>
        <end position="55"/>
    </location>
</feature>
<organism evidence="2 3">
    <name type="scientific">Strongylus vulgaris</name>
    <name type="common">Blood worm</name>
    <dbReference type="NCBI Taxonomy" id="40348"/>
    <lineage>
        <taxon>Eukaryota</taxon>
        <taxon>Metazoa</taxon>
        <taxon>Ecdysozoa</taxon>
        <taxon>Nematoda</taxon>
        <taxon>Chromadorea</taxon>
        <taxon>Rhabditida</taxon>
        <taxon>Rhabditina</taxon>
        <taxon>Rhabditomorpha</taxon>
        <taxon>Strongyloidea</taxon>
        <taxon>Strongylidae</taxon>
        <taxon>Strongylus</taxon>
    </lineage>
</organism>